<reference evidence="1" key="1">
    <citation type="journal article" date="2014" name="Front. Microbiol.">
        <title>High frequency of phylogenetically diverse reductive dehalogenase-homologous genes in deep subseafloor sedimentary metagenomes.</title>
        <authorList>
            <person name="Kawai M."/>
            <person name="Futagami T."/>
            <person name="Toyoda A."/>
            <person name="Takaki Y."/>
            <person name="Nishi S."/>
            <person name="Hori S."/>
            <person name="Arai W."/>
            <person name="Tsubouchi T."/>
            <person name="Morono Y."/>
            <person name="Uchiyama I."/>
            <person name="Ito T."/>
            <person name="Fujiyama A."/>
            <person name="Inagaki F."/>
            <person name="Takami H."/>
        </authorList>
    </citation>
    <scope>NUCLEOTIDE SEQUENCE</scope>
    <source>
        <strain evidence="1">Expedition CK06-06</strain>
    </source>
</reference>
<protein>
    <submittedName>
        <fullName evidence="1">Uncharacterized protein</fullName>
    </submittedName>
</protein>
<dbReference type="EMBL" id="BART01029441">
    <property type="protein sequence ID" value="GAH01268.1"/>
    <property type="molecule type" value="Genomic_DNA"/>
</dbReference>
<organism evidence="1">
    <name type="scientific">marine sediment metagenome</name>
    <dbReference type="NCBI Taxonomy" id="412755"/>
    <lineage>
        <taxon>unclassified sequences</taxon>
        <taxon>metagenomes</taxon>
        <taxon>ecological metagenomes</taxon>
    </lineage>
</organism>
<accession>X1DXZ8</accession>
<name>X1DXZ8_9ZZZZ</name>
<gene>
    <name evidence="1" type="ORF">S01H4_51660</name>
</gene>
<feature type="non-terminal residue" evidence="1">
    <location>
        <position position="1"/>
    </location>
</feature>
<comment type="caution">
    <text evidence="1">The sequence shown here is derived from an EMBL/GenBank/DDBJ whole genome shotgun (WGS) entry which is preliminary data.</text>
</comment>
<proteinExistence type="predicted"/>
<dbReference type="AlphaFoldDB" id="X1DXZ8"/>
<evidence type="ECO:0000313" key="1">
    <source>
        <dbReference type="EMBL" id="GAH01268.1"/>
    </source>
</evidence>
<sequence>TERGEIVPDIGAKTLAANRSSAVSAGLWGPFRPSEEKNEYHTIYNHQITDNGEIHSSRRNRFLGDAIVSMFYMIRNELDELKVVENPFMQALLVSVFGSDFSPPRTTGADFQLDVYAKSDFNMVVLLKRLAEVTRECSTNWLYDPIEGTPHLPTWLCWWKGLEPEIVTDTDRPFAGQDVQLYHNR</sequence>